<dbReference type="Pfam" id="PF00675">
    <property type="entry name" value="Peptidase_M16"/>
    <property type="match status" value="1"/>
</dbReference>
<organism evidence="7 8">
    <name type="scientific">Roseovarius rhodophyticola</name>
    <dbReference type="NCBI Taxonomy" id="3080827"/>
    <lineage>
        <taxon>Bacteria</taxon>
        <taxon>Pseudomonadati</taxon>
        <taxon>Pseudomonadota</taxon>
        <taxon>Alphaproteobacteria</taxon>
        <taxon>Rhodobacterales</taxon>
        <taxon>Roseobacteraceae</taxon>
        <taxon>Roseovarius</taxon>
    </lineage>
</organism>
<reference evidence="7 8" key="1">
    <citation type="submission" date="2024-02" db="EMBL/GenBank/DDBJ databases">
        <title>Roseovarius strain W115 nov., isolated from a marine algae.</title>
        <authorList>
            <person name="Lee M.W."/>
            <person name="Lee J.K."/>
            <person name="Kim J.M."/>
            <person name="Choi D.G."/>
            <person name="Baek J.H."/>
            <person name="Bayburt H."/>
            <person name="Jung J.J."/>
            <person name="Han D.M."/>
            <person name="Jeon C.O."/>
        </authorList>
    </citation>
    <scope>NUCLEOTIDE SEQUENCE [LARGE SCALE GENOMIC DNA]</scope>
    <source>
        <strain evidence="7 8">W115</strain>
    </source>
</reference>
<evidence type="ECO:0000256" key="3">
    <source>
        <dbReference type="ARBA" id="ARBA00023049"/>
    </source>
</evidence>
<dbReference type="InterPro" id="IPR050361">
    <property type="entry name" value="MPP/UQCRC_Complex"/>
</dbReference>
<evidence type="ECO:0000256" key="4">
    <source>
        <dbReference type="RuleBase" id="RU004447"/>
    </source>
</evidence>
<feature type="domain" description="Peptidase M16 N-terminal" evidence="5">
    <location>
        <begin position="13"/>
        <end position="160"/>
    </location>
</feature>
<dbReference type="InterPro" id="IPR011765">
    <property type="entry name" value="Pept_M16_N"/>
</dbReference>
<dbReference type="Gene3D" id="3.30.830.10">
    <property type="entry name" value="Metalloenzyme, LuxS/M16 peptidase-like"/>
    <property type="match status" value="2"/>
</dbReference>
<dbReference type="PROSITE" id="PS00143">
    <property type="entry name" value="INSULINASE"/>
    <property type="match status" value="1"/>
</dbReference>
<gene>
    <name evidence="7" type="ORF">RZS32_012430</name>
</gene>
<evidence type="ECO:0000313" key="8">
    <source>
        <dbReference type="Proteomes" id="UP001281305"/>
    </source>
</evidence>
<comment type="similarity">
    <text evidence="2 4">Belongs to the peptidase M16 family.</text>
</comment>
<keyword evidence="8" id="KW-1185">Reference proteome</keyword>
<dbReference type="SUPFAM" id="SSF63411">
    <property type="entry name" value="LuxS/MPP-like metallohydrolase"/>
    <property type="match status" value="2"/>
</dbReference>
<protein>
    <submittedName>
        <fullName evidence="7">Pitrilysin family protein</fullName>
    </submittedName>
</protein>
<evidence type="ECO:0000259" key="5">
    <source>
        <dbReference type="Pfam" id="PF00675"/>
    </source>
</evidence>
<accession>A0ABZ2TBX8</accession>
<feature type="domain" description="Peptidase M16 C-terminal" evidence="6">
    <location>
        <begin position="167"/>
        <end position="338"/>
    </location>
</feature>
<dbReference type="RefSeq" id="WP_317057289.1">
    <property type="nucleotide sequence ID" value="NZ_CP146606.1"/>
</dbReference>
<keyword evidence="3" id="KW-0378">Hydrolase</keyword>
<keyword evidence="3" id="KW-0482">Metalloprotease</keyword>
<dbReference type="EMBL" id="CP146606">
    <property type="protein sequence ID" value="WYK17217.1"/>
    <property type="molecule type" value="Genomic_DNA"/>
</dbReference>
<dbReference type="InterPro" id="IPR007863">
    <property type="entry name" value="Peptidase_M16_C"/>
</dbReference>
<comment type="cofactor">
    <cofactor evidence="1">
        <name>Zn(2+)</name>
        <dbReference type="ChEBI" id="CHEBI:29105"/>
    </cofactor>
</comment>
<dbReference type="PANTHER" id="PTHR11851">
    <property type="entry name" value="METALLOPROTEASE"/>
    <property type="match status" value="1"/>
</dbReference>
<sequence>MSVNLTTLPNGFRVVTEHMPGLQSAAIGVWVLAGARHEAPAQNGIAHFLEHMAFKGTTTRSALQIAEAIEDVGGYINAYTSREVTAFYARVLAEDVPLAVDVVADILRNPVFDPREIEIERGVILQEIGQALDTPDDIIFDWLQEEAYPDHPLGRTILGAEERVRAFSREDLKRFVDERYLPGQMILSAAGAVDHDALVRLAETLFGDMPASDRVEATAAQFAGGERRTVKSLEQAHFALAFESPDYLDPAIHTAQIYASALGGSMSSRLFQEIREKRGLCYTIYAQAGAYSDTGMMTIYAGTSAEEMAGLAQITVDEMKRAAEDFGQAELDRARAQMKAGLLMGLESSSNRAERLARMLQIWGRVPRLEEVVDKIDAVSLGDLRALAEQIATKAPAALALYGPVENAPSLQDLQDRRAA</sequence>
<evidence type="ECO:0000259" key="6">
    <source>
        <dbReference type="Pfam" id="PF05193"/>
    </source>
</evidence>
<proteinExistence type="inferred from homology"/>
<name>A0ABZ2TBX8_9RHOB</name>
<evidence type="ECO:0000256" key="2">
    <source>
        <dbReference type="ARBA" id="ARBA00007261"/>
    </source>
</evidence>
<evidence type="ECO:0000313" key="7">
    <source>
        <dbReference type="EMBL" id="WYK17217.1"/>
    </source>
</evidence>
<dbReference type="PANTHER" id="PTHR11851:SF49">
    <property type="entry name" value="MITOCHONDRIAL-PROCESSING PEPTIDASE SUBUNIT ALPHA"/>
    <property type="match status" value="1"/>
</dbReference>
<evidence type="ECO:0000256" key="1">
    <source>
        <dbReference type="ARBA" id="ARBA00001947"/>
    </source>
</evidence>
<dbReference type="InterPro" id="IPR001431">
    <property type="entry name" value="Pept_M16_Zn_BS"/>
</dbReference>
<keyword evidence="3" id="KW-0645">Protease</keyword>
<dbReference type="Pfam" id="PF05193">
    <property type="entry name" value="Peptidase_M16_C"/>
    <property type="match status" value="1"/>
</dbReference>
<dbReference type="InterPro" id="IPR011249">
    <property type="entry name" value="Metalloenz_LuxS/M16"/>
</dbReference>
<dbReference type="Proteomes" id="UP001281305">
    <property type="component" value="Chromosome"/>
</dbReference>